<evidence type="ECO:0000259" key="1">
    <source>
        <dbReference type="PROSITE" id="PS51029"/>
    </source>
</evidence>
<dbReference type="InterPro" id="IPR006578">
    <property type="entry name" value="MADF-dom"/>
</dbReference>
<keyword evidence="3" id="KW-1185">Reference proteome</keyword>
<accession>A0ABD0K6L4</accession>
<dbReference type="Proteomes" id="UP001519460">
    <property type="component" value="Unassembled WGS sequence"/>
</dbReference>
<sequence length="99" mass="12042">MTMRFIQLMRINPGLWDSRCDDYRNKDVRHQLRCQVSKEMGLSAEEVGKKIQNLRTYFVKECQKQEKAFMEGHHYEPRWPYFKPLSLLWHDTLSSKFDD</sequence>
<dbReference type="PROSITE" id="PS51029">
    <property type="entry name" value="MADF"/>
    <property type="match status" value="1"/>
</dbReference>
<feature type="domain" description="MADF" evidence="1">
    <location>
        <begin position="4"/>
        <end position="93"/>
    </location>
</feature>
<dbReference type="EMBL" id="JACVVK020000244">
    <property type="protein sequence ID" value="KAK7482447.1"/>
    <property type="molecule type" value="Genomic_DNA"/>
</dbReference>
<dbReference type="AlphaFoldDB" id="A0ABD0K6L4"/>
<organism evidence="2 3">
    <name type="scientific">Batillaria attramentaria</name>
    <dbReference type="NCBI Taxonomy" id="370345"/>
    <lineage>
        <taxon>Eukaryota</taxon>
        <taxon>Metazoa</taxon>
        <taxon>Spiralia</taxon>
        <taxon>Lophotrochozoa</taxon>
        <taxon>Mollusca</taxon>
        <taxon>Gastropoda</taxon>
        <taxon>Caenogastropoda</taxon>
        <taxon>Sorbeoconcha</taxon>
        <taxon>Cerithioidea</taxon>
        <taxon>Batillariidae</taxon>
        <taxon>Batillaria</taxon>
    </lineage>
</organism>
<feature type="non-terminal residue" evidence="2">
    <location>
        <position position="99"/>
    </location>
</feature>
<dbReference type="PANTHER" id="PTHR21505">
    <property type="entry name" value="MADF DOMAIN-CONTAINING PROTEIN-RELATED"/>
    <property type="match status" value="1"/>
</dbReference>
<reference evidence="2 3" key="1">
    <citation type="journal article" date="2023" name="Sci. Data">
        <title>Genome assembly of the Korean intertidal mud-creeper Batillaria attramentaria.</title>
        <authorList>
            <person name="Patra A.K."/>
            <person name="Ho P.T."/>
            <person name="Jun S."/>
            <person name="Lee S.J."/>
            <person name="Kim Y."/>
            <person name="Won Y.J."/>
        </authorList>
    </citation>
    <scope>NUCLEOTIDE SEQUENCE [LARGE SCALE GENOMIC DNA]</scope>
    <source>
        <strain evidence="2">Wonlab-2016</strain>
    </source>
</reference>
<evidence type="ECO:0000313" key="2">
    <source>
        <dbReference type="EMBL" id="KAK7482447.1"/>
    </source>
</evidence>
<protein>
    <recommendedName>
        <fullName evidence="1">MADF domain-containing protein</fullName>
    </recommendedName>
</protein>
<dbReference type="Pfam" id="PF10545">
    <property type="entry name" value="MADF_DNA_bdg"/>
    <property type="match status" value="1"/>
</dbReference>
<evidence type="ECO:0000313" key="3">
    <source>
        <dbReference type="Proteomes" id="UP001519460"/>
    </source>
</evidence>
<dbReference type="PANTHER" id="PTHR21505:SF12">
    <property type="entry name" value="MADF DOMAIN-CONTAINING PROTEIN-RELATED"/>
    <property type="match status" value="1"/>
</dbReference>
<gene>
    <name evidence="2" type="ORF">BaRGS_00026264</name>
</gene>
<dbReference type="SMART" id="SM00595">
    <property type="entry name" value="MADF"/>
    <property type="match status" value="1"/>
</dbReference>
<proteinExistence type="predicted"/>
<comment type="caution">
    <text evidence="2">The sequence shown here is derived from an EMBL/GenBank/DDBJ whole genome shotgun (WGS) entry which is preliminary data.</text>
</comment>
<name>A0ABD0K6L4_9CAEN</name>